<gene>
    <name evidence="9" type="ORF">UFOPK3564_02054</name>
</gene>
<keyword evidence="6" id="KW-0067">ATP-binding</keyword>
<dbReference type="Gene3D" id="3.40.50.300">
    <property type="entry name" value="P-loop containing nucleotide triphosphate hydrolases"/>
    <property type="match status" value="1"/>
</dbReference>
<accession>A0A6J7I327</accession>
<evidence type="ECO:0000256" key="7">
    <source>
        <dbReference type="ARBA" id="ARBA00022842"/>
    </source>
</evidence>
<keyword evidence="7" id="KW-0460">Magnesium</keyword>
<keyword evidence="5" id="KW-0093">Biotin biosynthesis</keyword>
<dbReference type="PANTHER" id="PTHR43210:SF2">
    <property type="entry name" value="ATP-DEPENDENT DETHIOBIOTIN SYNTHETASE BIOD 2"/>
    <property type="match status" value="1"/>
</dbReference>
<dbReference type="GO" id="GO:0009102">
    <property type="term" value="P:biotin biosynthetic process"/>
    <property type="evidence" value="ECO:0007669"/>
    <property type="project" value="UniProtKB-UniPathway"/>
</dbReference>
<comment type="catalytic activity">
    <reaction evidence="8">
        <text>(7R,8S)-8-amino-7-(carboxyamino)nonanoate + ATP = (4R,5S)-dethiobiotin + ADP + phosphate + H(+)</text>
        <dbReference type="Rhea" id="RHEA:63684"/>
        <dbReference type="ChEBI" id="CHEBI:15378"/>
        <dbReference type="ChEBI" id="CHEBI:30616"/>
        <dbReference type="ChEBI" id="CHEBI:43474"/>
        <dbReference type="ChEBI" id="CHEBI:149470"/>
        <dbReference type="ChEBI" id="CHEBI:149473"/>
        <dbReference type="ChEBI" id="CHEBI:456216"/>
    </reaction>
</comment>
<dbReference type="AlphaFoldDB" id="A0A6J7I327"/>
<evidence type="ECO:0000256" key="8">
    <source>
        <dbReference type="ARBA" id="ARBA00047386"/>
    </source>
</evidence>
<dbReference type="NCBIfam" id="TIGR00347">
    <property type="entry name" value="bioD"/>
    <property type="match status" value="1"/>
</dbReference>
<evidence type="ECO:0000256" key="3">
    <source>
        <dbReference type="ARBA" id="ARBA00022723"/>
    </source>
</evidence>
<dbReference type="EMBL" id="CAFBMK010000127">
    <property type="protein sequence ID" value="CAB4925044.1"/>
    <property type="molecule type" value="Genomic_DNA"/>
</dbReference>
<keyword evidence="4" id="KW-0547">Nucleotide-binding</keyword>
<dbReference type="GO" id="GO:0004141">
    <property type="term" value="F:dethiobiotin synthase activity"/>
    <property type="evidence" value="ECO:0007669"/>
    <property type="project" value="InterPro"/>
</dbReference>
<evidence type="ECO:0000256" key="1">
    <source>
        <dbReference type="ARBA" id="ARBA00022490"/>
    </source>
</evidence>
<dbReference type="InterPro" id="IPR004472">
    <property type="entry name" value="DTB_synth_BioD"/>
</dbReference>
<evidence type="ECO:0000256" key="6">
    <source>
        <dbReference type="ARBA" id="ARBA00022840"/>
    </source>
</evidence>
<evidence type="ECO:0000313" key="9">
    <source>
        <dbReference type="EMBL" id="CAB4925044.1"/>
    </source>
</evidence>
<evidence type="ECO:0000256" key="2">
    <source>
        <dbReference type="ARBA" id="ARBA00022598"/>
    </source>
</evidence>
<dbReference type="InterPro" id="IPR027417">
    <property type="entry name" value="P-loop_NTPase"/>
</dbReference>
<sequence>MSDAAAGPAVPPLRGAFVIATDTDVGKTVLAAAICARLRADGEPVVAHKPAVTGLDDPAPEGGRDHELLAACTGQAPEDVCPRTFGPAVSPHLAAELAAERLVPADLVASAARAGVGRTLVVEGIGGLLVPFDRAGYDVRALCCDLGLPVVIAARPGLGTINHVRLTVDVARAAGLDVRAIVLTPWTAGDALADDNRRTVAALTDVPTHVLPLAELTPEGLALAAAELPVASWIGEAAAPVRPAPAPPADA</sequence>
<keyword evidence="2" id="KW-0436">Ligase</keyword>
<organism evidence="9">
    <name type="scientific">freshwater metagenome</name>
    <dbReference type="NCBI Taxonomy" id="449393"/>
    <lineage>
        <taxon>unclassified sequences</taxon>
        <taxon>metagenomes</taxon>
        <taxon>ecological metagenomes</taxon>
    </lineage>
</organism>
<keyword evidence="3" id="KW-0479">Metal-binding</keyword>
<dbReference type="CDD" id="cd03109">
    <property type="entry name" value="DTBS"/>
    <property type="match status" value="1"/>
</dbReference>
<reference evidence="9" key="1">
    <citation type="submission" date="2020-05" db="EMBL/GenBank/DDBJ databases">
        <authorList>
            <person name="Chiriac C."/>
            <person name="Salcher M."/>
            <person name="Ghai R."/>
            <person name="Kavagutti S V."/>
        </authorList>
    </citation>
    <scope>NUCLEOTIDE SEQUENCE</scope>
</reference>
<dbReference type="SUPFAM" id="SSF52540">
    <property type="entry name" value="P-loop containing nucleoside triphosphate hydrolases"/>
    <property type="match status" value="1"/>
</dbReference>
<dbReference type="Pfam" id="PF13500">
    <property type="entry name" value="AAA_26"/>
    <property type="match status" value="1"/>
</dbReference>
<evidence type="ECO:0000256" key="4">
    <source>
        <dbReference type="ARBA" id="ARBA00022741"/>
    </source>
</evidence>
<dbReference type="GO" id="GO:0000287">
    <property type="term" value="F:magnesium ion binding"/>
    <property type="evidence" value="ECO:0007669"/>
    <property type="project" value="InterPro"/>
</dbReference>
<dbReference type="PANTHER" id="PTHR43210">
    <property type="entry name" value="DETHIOBIOTIN SYNTHETASE"/>
    <property type="match status" value="1"/>
</dbReference>
<dbReference type="GO" id="GO:0005524">
    <property type="term" value="F:ATP binding"/>
    <property type="evidence" value="ECO:0007669"/>
    <property type="project" value="UniProtKB-KW"/>
</dbReference>
<proteinExistence type="inferred from homology"/>
<keyword evidence="1" id="KW-0963">Cytoplasm</keyword>
<dbReference type="GO" id="GO:0005829">
    <property type="term" value="C:cytosol"/>
    <property type="evidence" value="ECO:0007669"/>
    <property type="project" value="TreeGrafter"/>
</dbReference>
<dbReference type="UniPathway" id="UPA00078"/>
<protein>
    <submittedName>
        <fullName evidence="9">Unannotated protein</fullName>
    </submittedName>
</protein>
<evidence type="ECO:0000256" key="5">
    <source>
        <dbReference type="ARBA" id="ARBA00022756"/>
    </source>
</evidence>
<dbReference type="HAMAP" id="MF_00336">
    <property type="entry name" value="BioD"/>
    <property type="match status" value="1"/>
</dbReference>
<name>A0A6J7I327_9ZZZZ</name>